<dbReference type="Proteomes" id="UP000187506">
    <property type="component" value="Chromosome"/>
</dbReference>
<dbReference type="EMBL" id="CP019352">
    <property type="protein sequence ID" value="APY00176.1"/>
    <property type="molecule type" value="Genomic_DNA"/>
</dbReference>
<protein>
    <recommendedName>
        <fullName evidence="4">Outer membrane protein with beta-barrel domain</fullName>
    </recommendedName>
</protein>
<dbReference type="RefSeq" id="WP_076733083.1">
    <property type="nucleotide sequence ID" value="NZ_CP019352.1"/>
</dbReference>
<feature type="chain" id="PRO_5042256464" description="Outer membrane protein with beta-barrel domain" evidence="1">
    <location>
        <begin position="23"/>
        <end position="237"/>
    </location>
</feature>
<reference evidence="2 3" key="1">
    <citation type="submission" date="2017-01" db="EMBL/GenBank/DDBJ databases">
        <title>Complete genome of Lacinutrix venerupis DOK2-8 isolated from seawater in Dokdo.</title>
        <authorList>
            <person name="Chi W.-J."/>
            <person name="Kim J.H."/>
        </authorList>
    </citation>
    <scope>NUCLEOTIDE SEQUENCE [LARGE SCALE GENOMIC DNA]</scope>
    <source>
        <strain evidence="2 3">DOK2-8</strain>
    </source>
</reference>
<gene>
    <name evidence="2" type="ORF">BWR22_07565</name>
</gene>
<evidence type="ECO:0000313" key="3">
    <source>
        <dbReference type="Proteomes" id="UP000187506"/>
    </source>
</evidence>
<dbReference type="Pfam" id="PF19515">
    <property type="entry name" value="DUF6048"/>
    <property type="match status" value="1"/>
</dbReference>
<dbReference type="InterPro" id="IPR046111">
    <property type="entry name" value="DUF6048"/>
</dbReference>
<keyword evidence="1" id="KW-0732">Signal</keyword>
<feature type="signal peptide" evidence="1">
    <location>
        <begin position="1"/>
        <end position="22"/>
    </location>
</feature>
<evidence type="ECO:0000256" key="1">
    <source>
        <dbReference type="SAM" id="SignalP"/>
    </source>
</evidence>
<dbReference type="KEGG" id="lvn:BWR22_07565"/>
<proteinExistence type="predicted"/>
<sequence>MKYTIQYVISSFLLCFCLFSNAQEEITTPIDSIQYIQKYGIRIGTDIGKLIRTAADKEYSGFEINGDFRLTKRLFLAAELGTEEKTTTTDFLSATANGSYIKAGVDYNMYTNWLGMSNMIYSGFRAGFSTFSQTRNSYTVYNQNQFWEPQFTNTESKEFNNLSSAWVELIIGIKAEIVNNLFIGINAQLKGKFSEKNPENFENLYIPGFNKTYDSGNFGVGYGYTISYFIPIFKKGN</sequence>
<keyword evidence="3" id="KW-1185">Reference proteome</keyword>
<evidence type="ECO:0008006" key="4">
    <source>
        <dbReference type="Google" id="ProtNLM"/>
    </source>
</evidence>
<accession>A0AAC9PWK6</accession>
<dbReference type="AlphaFoldDB" id="A0AAC9PWK6"/>
<name>A0AAC9PWK6_9FLAO</name>
<organism evidence="2 3">
    <name type="scientific">Lacinutrix venerupis</name>
    <dbReference type="NCBI Taxonomy" id="1486034"/>
    <lineage>
        <taxon>Bacteria</taxon>
        <taxon>Pseudomonadati</taxon>
        <taxon>Bacteroidota</taxon>
        <taxon>Flavobacteriia</taxon>
        <taxon>Flavobacteriales</taxon>
        <taxon>Flavobacteriaceae</taxon>
        <taxon>Lacinutrix</taxon>
    </lineage>
</organism>
<evidence type="ECO:0000313" key="2">
    <source>
        <dbReference type="EMBL" id="APY00176.1"/>
    </source>
</evidence>